<evidence type="ECO:0000313" key="4">
    <source>
        <dbReference type="EMBL" id="OAJ40560.1"/>
    </source>
</evidence>
<dbReference type="PROSITE" id="PS50088">
    <property type="entry name" value="ANK_REPEAT"/>
    <property type="match status" value="2"/>
</dbReference>
<dbReference type="SMART" id="SM00248">
    <property type="entry name" value="ANK"/>
    <property type="match status" value="3"/>
</dbReference>
<feature type="compositionally biased region" description="Polar residues" evidence="2">
    <location>
        <begin position="332"/>
        <end position="342"/>
    </location>
</feature>
<organism evidence="4 5">
    <name type="scientific">Batrachochytrium dendrobatidis (strain JEL423)</name>
    <dbReference type="NCBI Taxonomy" id="403673"/>
    <lineage>
        <taxon>Eukaryota</taxon>
        <taxon>Fungi</taxon>
        <taxon>Fungi incertae sedis</taxon>
        <taxon>Chytridiomycota</taxon>
        <taxon>Chytridiomycota incertae sedis</taxon>
        <taxon>Chytridiomycetes</taxon>
        <taxon>Rhizophydiales</taxon>
        <taxon>Rhizophydiales incertae sedis</taxon>
        <taxon>Batrachochytrium</taxon>
    </lineage>
</organism>
<accession>A0A177WM84</accession>
<dbReference type="EMBL" id="DS022304">
    <property type="protein sequence ID" value="OAJ40560.1"/>
    <property type="molecule type" value="Genomic_DNA"/>
</dbReference>
<dbReference type="Pfam" id="PF01843">
    <property type="entry name" value="DIL"/>
    <property type="match status" value="1"/>
</dbReference>
<sequence>MASTVSKGIASSQDSAVIDSVHDSHSELQNNTVQEQSETAATSFATISSAASDLLPSSRQATMTPATARIKPAIASINTDLTRRPSSQEGIMADRVLSIPTAGRVTSFITPDTSPGTSSGAILPGSSHVANTNPISSSAASLLSINYTANVSDMLMTTQDILNHHHYSDSERTHRLESMYIRAASNGDIGRLHECLYSEAADWIDLDAAEEEGTTALISAACFGHVEVIRMLLDAGAGIDCCDKNGWTPLMWACANGYQAAAKVLIEAGANKQAKSNRGRSIVDLSTKNGNSEIVRILDPGLADNRERKAARVAARALAKAAKLAGTACANDQTASQGSSADENTESDDDLPDPDQLSLDSSDDDFDFMPLETTFQWDSCRPDQMFVFEEANIDHVVDVIVRRIRPGRGPDYVPVGANTIFLCARYAHYWNSDSMLCTFLNQSIERIVSALQACPDDIHFCAYWLSNAMQLLVYMKRDTGLLVSTFDSQCRLSELIQEIYQQLVASIERSIGSLIDPAIIDYRKMHATSRVRYEPVFFGIGKRKSLLKLNQEYSPPRSPRSARSTRSHSSIPQYEVTPASINSILGSTLNVLKSCKVHEQVVHQLFHQLLYFLNAEVFNRVLTTNELCSRARAQQIQLNIAAIQDWVREHAAALPQITGPAASFGRGGALVQHLRPSMQLTQFLQVASTCGADLGGFLELIGSMNILTTAQLHKVMENYRYEVGEASFPPDVEAYVQKLIDELAVEKKRGVEALAQMKRSGHRSEEQSMDTPSVATENNLDSIVDAQLDMTRTKSDAKSEGTAMFDTKMMDEPEQVHNVDMDEVNDALNPLIDTRFILPFSVPTPGRDDLLWSSIPSIPPQVMGMMDDTSSLEVREKTAENQTVSVSRESVMGGLYRPTSLASFRPLAITASNYLTPIFNSVRFSTS</sequence>
<feature type="repeat" description="ANK" evidence="1">
    <location>
        <begin position="245"/>
        <end position="277"/>
    </location>
</feature>
<dbReference type="SMART" id="SM01132">
    <property type="entry name" value="DIL"/>
    <property type="match status" value="1"/>
</dbReference>
<evidence type="ECO:0000256" key="2">
    <source>
        <dbReference type="SAM" id="MobiDB-lite"/>
    </source>
</evidence>
<evidence type="ECO:0000256" key="1">
    <source>
        <dbReference type="PROSITE-ProRule" id="PRU00023"/>
    </source>
</evidence>
<feature type="repeat" description="ANK" evidence="1">
    <location>
        <begin position="212"/>
        <end position="244"/>
    </location>
</feature>
<dbReference type="InterPro" id="IPR052072">
    <property type="entry name" value="Vascular_dev_regulator"/>
</dbReference>
<feature type="compositionally biased region" description="Acidic residues" evidence="2">
    <location>
        <begin position="343"/>
        <end position="353"/>
    </location>
</feature>
<reference evidence="4 5" key="2">
    <citation type="submission" date="2016-05" db="EMBL/GenBank/DDBJ databases">
        <title>Lineage-specific infection strategies underlie the spectrum of fungal disease in amphibians.</title>
        <authorList>
            <person name="Cuomo C.A."/>
            <person name="Farrer R.A."/>
            <person name="James T."/>
            <person name="Longcore J."/>
            <person name="Birren B."/>
        </authorList>
    </citation>
    <scope>NUCLEOTIDE SEQUENCE [LARGE SCALE GENOMIC DNA]</scope>
    <source>
        <strain evidence="4 5">JEL423</strain>
    </source>
</reference>
<dbReference type="STRING" id="403673.A0A177WM84"/>
<proteinExistence type="predicted"/>
<dbReference type="GO" id="GO:0051020">
    <property type="term" value="F:GTPase binding"/>
    <property type="evidence" value="ECO:0007669"/>
    <property type="project" value="TreeGrafter"/>
</dbReference>
<protein>
    <recommendedName>
        <fullName evidence="3">Dilute domain-containing protein</fullName>
    </recommendedName>
</protein>
<dbReference type="PANTHER" id="PTHR16027">
    <property type="entry name" value="DILUTE DOMAIN-CONTAINING PROTEIN YPR089W"/>
    <property type="match status" value="1"/>
</dbReference>
<feature type="region of interest" description="Disordered" evidence="2">
    <location>
        <begin position="332"/>
        <end position="366"/>
    </location>
</feature>
<reference evidence="4 5" key="1">
    <citation type="submission" date="2006-10" db="EMBL/GenBank/DDBJ databases">
        <title>The Genome Sequence of Batrachochytrium dendrobatidis JEL423.</title>
        <authorList>
            <consortium name="The Broad Institute Genome Sequencing Platform"/>
            <person name="Birren B."/>
            <person name="Lander E."/>
            <person name="Galagan J."/>
            <person name="Cuomo C."/>
            <person name="Devon K."/>
            <person name="Jaffe D."/>
            <person name="Butler J."/>
            <person name="Alvarez P."/>
            <person name="Gnerre S."/>
            <person name="Grabherr M."/>
            <person name="Kleber M."/>
            <person name="Mauceli E."/>
            <person name="Brockman W."/>
            <person name="Young S."/>
            <person name="LaButti K."/>
            <person name="Sykes S."/>
            <person name="DeCaprio D."/>
            <person name="Crawford M."/>
            <person name="Koehrsen M."/>
            <person name="Engels R."/>
            <person name="Montgomery P."/>
            <person name="Pearson M."/>
            <person name="Howarth C."/>
            <person name="Larson L."/>
            <person name="White J."/>
            <person name="O'Leary S."/>
            <person name="Kodira C."/>
            <person name="Zeng Q."/>
            <person name="Yandava C."/>
            <person name="Alvarado L."/>
            <person name="Longcore J."/>
            <person name="James T."/>
        </authorList>
    </citation>
    <scope>NUCLEOTIDE SEQUENCE [LARGE SCALE GENOMIC DNA]</scope>
    <source>
        <strain evidence="4 5">JEL423</strain>
    </source>
</reference>
<dbReference type="PROSITE" id="PS51126">
    <property type="entry name" value="DILUTE"/>
    <property type="match status" value="1"/>
</dbReference>
<dbReference type="Pfam" id="PF12796">
    <property type="entry name" value="Ank_2"/>
    <property type="match status" value="1"/>
</dbReference>
<name>A0A177WM84_BATDL</name>
<dbReference type="InterPro" id="IPR002710">
    <property type="entry name" value="Dilute_dom"/>
</dbReference>
<dbReference type="VEuPathDB" id="FungiDB:BDEG_24278"/>
<feature type="compositionally biased region" description="Low complexity" evidence="2">
    <location>
        <begin position="559"/>
        <end position="571"/>
    </location>
</feature>
<evidence type="ECO:0000313" key="5">
    <source>
        <dbReference type="Proteomes" id="UP000077115"/>
    </source>
</evidence>
<dbReference type="Gene3D" id="1.25.40.20">
    <property type="entry name" value="Ankyrin repeat-containing domain"/>
    <property type="match status" value="2"/>
</dbReference>
<dbReference type="InterPro" id="IPR002110">
    <property type="entry name" value="Ankyrin_rpt"/>
</dbReference>
<dbReference type="OrthoDB" id="426293at2759"/>
<dbReference type="AlphaFoldDB" id="A0A177WM84"/>
<feature type="domain" description="Dilute" evidence="3">
    <location>
        <begin position="445"/>
        <end position="742"/>
    </location>
</feature>
<dbReference type="PROSITE" id="PS50297">
    <property type="entry name" value="ANK_REP_REGION"/>
    <property type="match status" value="2"/>
</dbReference>
<dbReference type="Proteomes" id="UP000077115">
    <property type="component" value="Unassembled WGS sequence"/>
</dbReference>
<dbReference type="SUPFAM" id="SSF48403">
    <property type="entry name" value="Ankyrin repeat"/>
    <property type="match status" value="1"/>
</dbReference>
<dbReference type="PANTHER" id="PTHR16027:SF6">
    <property type="entry name" value="DILUTE DOMAIN-CONTAINING PROTEIN"/>
    <property type="match status" value="1"/>
</dbReference>
<dbReference type="InterPro" id="IPR036770">
    <property type="entry name" value="Ankyrin_rpt-contain_sf"/>
</dbReference>
<keyword evidence="1" id="KW-0040">ANK repeat</keyword>
<evidence type="ECO:0000259" key="3">
    <source>
        <dbReference type="PROSITE" id="PS51126"/>
    </source>
</evidence>
<feature type="region of interest" description="Disordered" evidence="2">
    <location>
        <begin position="552"/>
        <end position="571"/>
    </location>
</feature>
<gene>
    <name evidence="4" type="ORF">BDEG_24278</name>
</gene>